<feature type="region of interest" description="Disordered" evidence="1">
    <location>
        <begin position="328"/>
        <end position="348"/>
    </location>
</feature>
<feature type="compositionally biased region" description="Basic and acidic residues" evidence="1">
    <location>
        <begin position="136"/>
        <end position="147"/>
    </location>
</feature>
<protein>
    <submittedName>
        <fullName evidence="2">Uncharacterized protein</fullName>
    </submittedName>
</protein>
<accession>A0ABQ6MSM2</accession>
<name>A0ABQ6MSM2_9STRA</name>
<feature type="compositionally biased region" description="Basic and acidic residues" evidence="1">
    <location>
        <begin position="248"/>
        <end position="266"/>
    </location>
</feature>
<organism evidence="2 3">
    <name type="scientific">Tetraparma gracilis</name>
    <dbReference type="NCBI Taxonomy" id="2962635"/>
    <lineage>
        <taxon>Eukaryota</taxon>
        <taxon>Sar</taxon>
        <taxon>Stramenopiles</taxon>
        <taxon>Ochrophyta</taxon>
        <taxon>Bolidophyceae</taxon>
        <taxon>Parmales</taxon>
        <taxon>Triparmaceae</taxon>
        <taxon>Tetraparma</taxon>
    </lineage>
</organism>
<dbReference type="Proteomes" id="UP001165060">
    <property type="component" value="Unassembled WGS sequence"/>
</dbReference>
<proteinExistence type="predicted"/>
<keyword evidence="3" id="KW-1185">Reference proteome</keyword>
<feature type="region of interest" description="Disordered" evidence="1">
    <location>
        <begin position="248"/>
        <end position="286"/>
    </location>
</feature>
<evidence type="ECO:0000256" key="1">
    <source>
        <dbReference type="SAM" id="MobiDB-lite"/>
    </source>
</evidence>
<gene>
    <name evidence="2" type="ORF">TeGR_g1390</name>
</gene>
<comment type="caution">
    <text evidence="2">The sequence shown here is derived from an EMBL/GenBank/DDBJ whole genome shotgun (WGS) entry which is preliminary data.</text>
</comment>
<evidence type="ECO:0000313" key="3">
    <source>
        <dbReference type="Proteomes" id="UP001165060"/>
    </source>
</evidence>
<reference evidence="2 3" key="1">
    <citation type="journal article" date="2023" name="Commun. Biol.">
        <title>Genome analysis of Parmales, the sister group of diatoms, reveals the evolutionary specialization of diatoms from phago-mixotrophs to photoautotrophs.</title>
        <authorList>
            <person name="Ban H."/>
            <person name="Sato S."/>
            <person name="Yoshikawa S."/>
            <person name="Yamada K."/>
            <person name="Nakamura Y."/>
            <person name="Ichinomiya M."/>
            <person name="Sato N."/>
            <person name="Blanc-Mathieu R."/>
            <person name="Endo H."/>
            <person name="Kuwata A."/>
            <person name="Ogata H."/>
        </authorList>
    </citation>
    <scope>NUCLEOTIDE SEQUENCE [LARGE SCALE GENOMIC DNA]</scope>
</reference>
<sequence>ALESNDNCAAYHALTSMATETCILHQIDKVLRANDPDRAGVYLAYSEVVKAAKVGVAGNSCKGRAGQQQGLQFACIWRAPESLTGSHGSEGTKAKAMVCEMVEAALTFCNCGLGVLDGMYGSPSTLGSGGRRGGRRASEPKLRRQQEMELTDTAEFGEGEEKEEAVREKAALGAKQVATLAASTAKKRGARLEKLETVLAPMEQGEAKEDVREDIKWEKYLIANAATYDSLGNADKKRLMNLNCPRRRAVESQRQRQLDTARRGTEGEGTWNESEGKWERPRGSHGPRGGIFLWDGSVGEWVSCTLEERLDWERANYPKRHVRELELKRERDAKPMEARKTRSCKTQE</sequence>
<feature type="region of interest" description="Disordered" evidence="1">
    <location>
        <begin position="124"/>
        <end position="147"/>
    </location>
</feature>
<evidence type="ECO:0000313" key="2">
    <source>
        <dbReference type="EMBL" id="GMI31376.1"/>
    </source>
</evidence>
<dbReference type="EMBL" id="BRYB01005973">
    <property type="protein sequence ID" value="GMI31376.1"/>
    <property type="molecule type" value="Genomic_DNA"/>
</dbReference>
<feature type="non-terminal residue" evidence="2">
    <location>
        <position position="1"/>
    </location>
</feature>